<keyword evidence="1" id="KW-0472">Membrane</keyword>
<evidence type="ECO:0000256" key="1">
    <source>
        <dbReference type="SAM" id="Phobius"/>
    </source>
</evidence>
<dbReference type="EMBL" id="BART01012948">
    <property type="protein sequence ID" value="GAG87342.1"/>
    <property type="molecule type" value="Genomic_DNA"/>
</dbReference>
<feature type="transmembrane region" description="Helical" evidence="1">
    <location>
        <begin position="120"/>
        <end position="140"/>
    </location>
</feature>
<reference evidence="2" key="1">
    <citation type="journal article" date="2014" name="Front. Microbiol.">
        <title>High frequency of phylogenetically diverse reductive dehalogenase-homologous genes in deep subseafloor sedimentary metagenomes.</title>
        <authorList>
            <person name="Kawai M."/>
            <person name="Futagami T."/>
            <person name="Toyoda A."/>
            <person name="Takaki Y."/>
            <person name="Nishi S."/>
            <person name="Hori S."/>
            <person name="Arai W."/>
            <person name="Tsubouchi T."/>
            <person name="Morono Y."/>
            <person name="Uchiyama I."/>
            <person name="Ito T."/>
            <person name="Fujiyama A."/>
            <person name="Inagaki F."/>
            <person name="Takami H."/>
        </authorList>
    </citation>
    <scope>NUCLEOTIDE SEQUENCE</scope>
    <source>
        <strain evidence="2">Expedition CK06-06</strain>
    </source>
</reference>
<name>X1C1W7_9ZZZZ</name>
<feature type="non-terminal residue" evidence="2">
    <location>
        <position position="1"/>
    </location>
</feature>
<accession>X1C1W7</accession>
<dbReference type="AlphaFoldDB" id="X1C1W7"/>
<keyword evidence="1" id="KW-1133">Transmembrane helix</keyword>
<sequence length="147" mass="17657">FFKEFYRLIPDDNIFVIEGKDYNFDNEQILKDNDFFVVKNKKSNETLIKVDGKEYQINDLYKIRKKKRDYPELHYFYNVPQPIEYNFKDKAVKLSAKQLNQFKENDLFSKLLTLDAEKNIFMILIVVCVINSIISFVMLAKMMGWIK</sequence>
<protein>
    <submittedName>
        <fullName evidence="2">Uncharacterized protein</fullName>
    </submittedName>
</protein>
<organism evidence="2">
    <name type="scientific">marine sediment metagenome</name>
    <dbReference type="NCBI Taxonomy" id="412755"/>
    <lineage>
        <taxon>unclassified sequences</taxon>
        <taxon>metagenomes</taxon>
        <taxon>ecological metagenomes</taxon>
    </lineage>
</organism>
<evidence type="ECO:0000313" key="2">
    <source>
        <dbReference type="EMBL" id="GAG87342.1"/>
    </source>
</evidence>
<proteinExistence type="predicted"/>
<keyword evidence="1" id="KW-0812">Transmembrane</keyword>
<gene>
    <name evidence="2" type="ORF">S01H4_26749</name>
</gene>
<comment type="caution">
    <text evidence="2">The sequence shown here is derived from an EMBL/GenBank/DDBJ whole genome shotgun (WGS) entry which is preliminary data.</text>
</comment>